<feature type="binding site" evidence="7">
    <location>
        <begin position="303"/>
        <end position="304"/>
    </location>
    <ligand>
        <name>ATP</name>
        <dbReference type="ChEBI" id="CHEBI:30616"/>
    </ligand>
</feature>
<feature type="compositionally biased region" description="Basic and acidic residues" evidence="10">
    <location>
        <begin position="930"/>
        <end position="959"/>
    </location>
</feature>
<dbReference type="InterPro" id="IPR030616">
    <property type="entry name" value="Aur-like"/>
</dbReference>
<dbReference type="EMBL" id="JAQGDS010000003">
    <property type="protein sequence ID" value="KAJ6262390.1"/>
    <property type="molecule type" value="Genomic_DNA"/>
</dbReference>
<feature type="compositionally biased region" description="Polar residues" evidence="10">
    <location>
        <begin position="848"/>
        <end position="859"/>
    </location>
</feature>
<proteinExistence type="predicted"/>
<dbReference type="PROSITE" id="PS50011">
    <property type="entry name" value="PROTEIN_KINASE_DOM"/>
    <property type="match status" value="1"/>
</dbReference>
<evidence type="ECO:0000256" key="7">
    <source>
        <dbReference type="PIRSR" id="PIRSR630616-2"/>
    </source>
</evidence>
<dbReference type="Proteomes" id="UP001221413">
    <property type="component" value="Unassembled WGS sequence"/>
</dbReference>
<dbReference type="CDD" id="cd14003">
    <property type="entry name" value="STKc_AMPK-like"/>
    <property type="match status" value="1"/>
</dbReference>
<evidence type="ECO:0000256" key="4">
    <source>
        <dbReference type="ARBA" id="ARBA00022777"/>
    </source>
</evidence>
<feature type="region of interest" description="Disordered" evidence="10">
    <location>
        <begin position="494"/>
        <end position="514"/>
    </location>
</feature>
<evidence type="ECO:0000256" key="8">
    <source>
        <dbReference type="PIRSR" id="PIRSR630616-3"/>
    </source>
</evidence>
<evidence type="ECO:0000256" key="9">
    <source>
        <dbReference type="PROSITE-ProRule" id="PRU10141"/>
    </source>
</evidence>
<evidence type="ECO:0000256" key="1">
    <source>
        <dbReference type="ARBA" id="ARBA00022527"/>
    </source>
</evidence>
<dbReference type="FunFam" id="3.30.200.20:FF:000042">
    <property type="entry name" value="Aurora kinase A"/>
    <property type="match status" value="1"/>
</dbReference>
<keyword evidence="11" id="KW-0472">Membrane</keyword>
<evidence type="ECO:0000256" key="2">
    <source>
        <dbReference type="ARBA" id="ARBA00022679"/>
    </source>
</evidence>
<sequence>MGLLSSATQIKLISAIHLAISYHLLFQPKLLDQQALIVLLGQAMGIDEVVVFSTNAARPVSSFLGLLFAFIAINDLVGAGIEGIPFYIYWGGQAPVRATFFFALAGFTYVYDADPAAKTTWVTAGLTSMKTNWVFSWAFIEIVAWFSIYSSIREERQGIFIERERAAHDEFSSPELRHVGNYSLGRLIGKGSFGNVYLATHKLTNGTKVVLKSAQKSDPNLAREIHHHRQLIHPHIVRLYEVVVTETLVWMVLEYCPGAELYDYLIKNGRLSNETAQKIFAQLVGAVAYVHQKHCVHRDLKLENIMLDRNENVKLCDFGFTREYEKLRPLQTFCGTVCYSAPEMVKGEKYLGQAVDVWSLGVILYALLCGELPFDEDDETSTKLRILNEEPKYPEHLSEDAVSLIKSLLSKRPISRPTLLEILTHPFLSDYGNEQKRILAVQQPAPFTTQLEKTTLDRMKAAGVQVEAVVESVLAQKCDSLAGWWNLLIEKETRKERRRQKRRTDSRRVSGGSMLAAAAAAADFLKPPREEAEVEWANVKASSTSLNGAGSAKAPIVPTGPTQQLPANAKDRNPYNKMQRNPSNQSQLQVMSSPDLYTGNRDPTFPPPSSRRPNQRKIHFLTTLAALKHWLFDSARRATGPGSQKNQQRLANGNTSQSNLHQNRGLHSSHQSGSVRSRAGNVLEMLRENDRQRDQRTRGRETARQSGPSSSVPPNLMTAQRKRQSLSPSPLTPHSARRMSGRGLGGRKSTSSSLSSVRSFHKSHSKASSIASSSSVNSVQLTSPRSPRASGVKVVATTPRTNSFPSNIRLVRQGTGADAFNESAVFNREGVAFAKRKKTPFKGPMLNLGNNARNSSPSVSHGRRRHSASKRASTSSAGAQAEIIQEEDEDECEDVEEVADFSPIVGEHEEVVFMKEEGSDIGNPDGIGDDDARTERSDVPDVEIEEPRGRKLEKEMMVR</sequence>
<feature type="region of interest" description="Disordered" evidence="10">
    <location>
        <begin position="842"/>
        <end position="895"/>
    </location>
</feature>
<dbReference type="PROSITE" id="PS00107">
    <property type="entry name" value="PROTEIN_KINASE_ATP"/>
    <property type="match status" value="1"/>
</dbReference>
<keyword evidence="4" id="KW-0418">Kinase</keyword>
<dbReference type="GO" id="GO:0005524">
    <property type="term" value="F:ATP binding"/>
    <property type="evidence" value="ECO:0007669"/>
    <property type="project" value="UniProtKB-UniRule"/>
</dbReference>
<feature type="compositionally biased region" description="Low complexity" evidence="10">
    <location>
        <begin position="747"/>
        <end position="758"/>
    </location>
</feature>
<feature type="transmembrane region" description="Helical" evidence="11">
    <location>
        <begin position="132"/>
        <end position="152"/>
    </location>
</feature>
<gene>
    <name evidence="13" type="ORF">Dda_3198</name>
</gene>
<feature type="compositionally biased region" description="Basic and acidic residues" evidence="10">
    <location>
        <begin position="685"/>
        <end position="703"/>
    </location>
</feature>
<dbReference type="PROSITE" id="PS00108">
    <property type="entry name" value="PROTEIN_KINASE_ST"/>
    <property type="match status" value="1"/>
</dbReference>
<dbReference type="Gene3D" id="1.10.510.10">
    <property type="entry name" value="Transferase(Phosphotransferase) domain 1"/>
    <property type="match status" value="1"/>
</dbReference>
<dbReference type="GO" id="GO:0004674">
    <property type="term" value="F:protein serine/threonine kinase activity"/>
    <property type="evidence" value="ECO:0007669"/>
    <property type="project" value="UniProtKB-KW"/>
</dbReference>
<evidence type="ECO:0000256" key="6">
    <source>
        <dbReference type="PIRSR" id="PIRSR630616-1"/>
    </source>
</evidence>
<feature type="binding site" evidence="7">
    <location>
        <position position="317"/>
    </location>
    <ligand>
        <name>ATP</name>
        <dbReference type="ChEBI" id="CHEBI:30616"/>
    </ligand>
</feature>
<keyword evidence="11" id="KW-0812">Transmembrane</keyword>
<feature type="region of interest" description="Disordered" evidence="10">
    <location>
        <begin position="543"/>
        <end position="615"/>
    </location>
</feature>
<dbReference type="AlphaFoldDB" id="A0AAD6NLJ4"/>
<evidence type="ECO:0000256" key="3">
    <source>
        <dbReference type="ARBA" id="ARBA00022741"/>
    </source>
</evidence>
<dbReference type="InterPro" id="IPR018815">
    <property type="entry name" value="Incr_loss_mito_DNA_1"/>
</dbReference>
<dbReference type="InterPro" id="IPR008271">
    <property type="entry name" value="Ser/Thr_kinase_AS"/>
</dbReference>
<organism evidence="13 14">
    <name type="scientific">Drechslerella dactyloides</name>
    <name type="common">Nematode-trapping fungus</name>
    <name type="synonym">Arthrobotrys dactyloides</name>
    <dbReference type="NCBI Taxonomy" id="74499"/>
    <lineage>
        <taxon>Eukaryota</taxon>
        <taxon>Fungi</taxon>
        <taxon>Dikarya</taxon>
        <taxon>Ascomycota</taxon>
        <taxon>Pezizomycotina</taxon>
        <taxon>Orbiliomycetes</taxon>
        <taxon>Orbiliales</taxon>
        <taxon>Orbiliaceae</taxon>
        <taxon>Drechslerella</taxon>
    </lineage>
</organism>
<feature type="cross-link" description="Glycyl lysine isopeptide (Lys-Gly) (interchain with G-Cter in SUMO2)" evidence="8">
    <location>
        <position position="301"/>
    </location>
</feature>
<dbReference type="Pfam" id="PF00069">
    <property type="entry name" value="Pkinase"/>
    <property type="match status" value="1"/>
</dbReference>
<comment type="caution">
    <text evidence="13">The sequence shown here is derived from an EMBL/GenBank/DDBJ whole genome shotgun (WGS) entry which is preliminary data.</text>
</comment>
<protein>
    <recommendedName>
        <fullName evidence="12">Protein kinase domain-containing protein</fullName>
    </recommendedName>
</protein>
<feature type="compositionally biased region" description="Basic residues" evidence="10">
    <location>
        <begin position="496"/>
        <end position="505"/>
    </location>
</feature>
<keyword evidence="2" id="KW-0808">Transferase</keyword>
<name>A0AAD6NLJ4_DREDA</name>
<keyword evidence="11" id="KW-1133">Transmembrane helix</keyword>
<feature type="active site" description="Proton acceptor" evidence="6">
    <location>
        <position position="299"/>
    </location>
</feature>
<evidence type="ECO:0000256" key="11">
    <source>
        <dbReference type="SAM" id="Phobius"/>
    </source>
</evidence>
<feature type="compositionally biased region" description="Polar residues" evidence="10">
    <location>
        <begin position="704"/>
        <end position="713"/>
    </location>
</feature>
<feature type="transmembrane region" description="Helical" evidence="11">
    <location>
        <begin position="63"/>
        <end position="88"/>
    </location>
</feature>
<feature type="domain" description="Protein kinase" evidence="12">
    <location>
        <begin position="182"/>
        <end position="428"/>
    </location>
</feature>
<evidence type="ECO:0000259" key="12">
    <source>
        <dbReference type="PROSITE" id="PS50011"/>
    </source>
</evidence>
<keyword evidence="1" id="KW-0723">Serine/threonine-protein kinase</keyword>
<evidence type="ECO:0000313" key="13">
    <source>
        <dbReference type="EMBL" id="KAJ6262390.1"/>
    </source>
</evidence>
<dbReference type="Pfam" id="PF10311">
    <property type="entry name" value="Ilm1"/>
    <property type="match status" value="1"/>
</dbReference>
<evidence type="ECO:0000256" key="10">
    <source>
        <dbReference type="SAM" id="MobiDB-lite"/>
    </source>
</evidence>
<feature type="compositionally biased region" description="Polar residues" evidence="10">
    <location>
        <begin position="576"/>
        <end position="592"/>
    </location>
</feature>
<feature type="transmembrane region" description="Helical" evidence="11">
    <location>
        <begin position="94"/>
        <end position="111"/>
    </location>
</feature>
<reference evidence="13" key="1">
    <citation type="submission" date="2023-01" db="EMBL/GenBank/DDBJ databases">
        <title>The chitinases involved in constricting ring structure development in the nematode-trapping fungus Drechslerella dactyloides.</title>
        <authorList>
            <person name="Wang R."/>
            <person name="Zhang L."/>
            <person name="Tang P."/>
            <person name="Li S."/>
            <person name="Liang L."/>
        </authorList>
    </citation>
    <scope>NUCLEOTIDE SEQUENCE</scope>
    <source>
        <strain evidence="13">YMF1.00031</strain>
    </source>
</reference>
<dbReference type="SMART" id="SM00220">
    <property type="entry name" value="S_TKc"/>
    <property type="match status" value="1"/>
</dbReference>
<feature type="binding site" evidence="9">
    <location>
        <position position="212"/>
    </location>
    <ligand>
        <name>ATP</name>
        <dbReference type="ChEBI" id="CHEBI:30616"/>
    </ligand>
</feature>
<feature type="region of interest" description="Disordered" evidence="10">
    <location>
        <begin position="637"/>
        <end position="802"/>
    </location>
</feature>
<dbReference type="InterPro" id="IPR011009">
    <property type="entry name" value="Kinase-like_dom_sf"/>
</dbReference>
<evidence type="ECO:0000256" key="5">
    <source>
        <dbReference type="ARBA" id="ARBA00022840"/>
    </source>
</evidence>
<evidence type="ECO:0000313" key="14">
    <source>
        <dbReference type="Proteomes" id="UP001221413"/>
    </source>
</evidence>
<feature type="compositionally biased region" description="Low complexity" evidence="10">
    <location>
        <begin position="766"/>
        <end position="779"/>
    </location>
</feature>
<feature type="binding site" evidence="7">
    <location>
        <position position="208"/>
    </location>
    <ligand>
        <name>ATP</name>
        <dbReference type="ChEBI" id="CHEBI:30616"/>
    </ligand>
</feature>
<dbReference type="PANTHER" id="PTHR24350">
    <property type="entry name" value="SERINE/THREONINE-PROTEIN KINASE IAL-RELATED"/>
    <property type="match status" value="1"/>
</dbReference>
<feature type="region of interest" description="Disordered" evidence="10">
    <location>
        <begin position="915"/>
        <end position="959"/>
    </location>
</feature>
<dbReference type="SUPFAM" id="SSF56112">
    <property type="entry name" value="Protein kinase-like (PK-like)"/>
    <property type="match status" value="1"/>
</dbReference>
<dbReference type="InterPro" id="IPR017441">
    <property type="entry name" value="Protein_kinase_ATP_BS"/>
</dbReference>
<dbReference type="FunFam" id="1.10.510.10:FF:000434">
    <property type="entry name" value="Serine/threonine protein kinase"/>
    <property type="match status" value="1"/>
</dbReference>
<dbReference type="InterPro" id="IPR000719">
    <property type="entry name" value="Prot_kinase_dom"/>
</dbReference>
<keyword evidence="5 7" id="KW-0067">ATP-binding</keyword>
<feature type="compositionally biased region" description="Polar residues" evidence="10">
    <location>
        <begin position="641"/>
        <end position="675"/>
    </location>
</feature>
<keyword evidence="14" id="KW-1185">Reference proteome</keyword>
<accession>A0AAD6NLJ4</accession>
<feature type="compositionally biased region" description="Acidic residues" evidence="10">
    <location>
        <begin position="884"/>
        <end position="895"/>
    </location>
</feature>
<keyword evidence="3 7" id="KW-0547">Nucleotide-binding</keyword>